<dbReference type="AlphaFoldDB" id="A0A5J4NLF0"/>
<sequence length="229" mass="25518">MESCQIALTGMKYVAGRNSLSTLEKISRNLPRPLLYQRAEFVDKITLGDGESDFLNVLEFISSRDRVARCRLGQLANRNERSVRGEERHSHRNAPERKFAPRNSIYTSQSNDASLKTLTCQLRKGNHRLSNCSELTALCVPKRLTVVKAGRVCFMCLGSGHRVYGCRMHRKCGVENCGAGHHRLLHGVRHLPTESTEGDVRANCGSISIAQHGVVLEIPVSMSARQSTF</sequence>
<protein>
    <submittedName>
        <fullName evidence="2">Uncharacterized protein</fullName>
    </submittedName>
</protein>
<gene>
    <name evidence="2" type="ORF">DEA37_0014418</name>
</gene>
<evidence type="ECO:0000256" key="1">
    <source>
        <dbReference type="SAM" id="MobiDB-lite"/>
    </source>
</evidence>
<accession>A0A5J4NLF0</accession>
<dbReference type="PANTHER" id="PTHR47331">
    <property type="entry name" value="PHD-TYPE DOMAIN-CONTAINING PROTEIN"/>
    <property type="match status" value="1"/>
</dbReference>
<evidence type="ECO:0000313" key="2">
    <source>
        <dbReference type="EMBL" id="KAA3676362.1"/>
    </source>
</evidence>
<organism evidence="2 3">
    <name type="scientific">Paragonimus westermani</name>
    <dbReference type="NCBI Taxonomy" id="34504"/>
    <lineage>
        <taxon>Eukaryota</taxon>
        <taxon>Metazoa</taxon>
        <taxon>Spiralia</taxon>
        <taxon>Lophotrochozoa</taxon>
        <taxon>Platyhelminthes</taxon>
        <taxon>Trematoda</taxon>
        <taxon>Digenea</taxon>
        <taxon>Plagiorchiida</taxon>
        <taxon>Troglotremata</taxon>
        <taxon>Troglotrematidae</taxon>
        <taxon>Paragonimus</taxon>
    </lineage>
</organism>
<keyword evidence="3" id="KW-1185">Reference proteome</keyword>
<evidence type="ECO:0000313" key="3">
    <source>
        <dbReference type="Proteomes" id="UP000324629"/>
    </source>
</evidence>
<proteinExistence type="predicted"/>
<name>A0A5J4NLF0_9TREM</name>
<reference evidence="2 3" key="1">
    <citation type="journal article" date="2019" name="Gigascience">
        <title>Whole-genome sequence of the oriental lung fluke Paragonimus westermani.</title>
        <authorList>
            <person name="Oey H."/>
            <person name="Zakrzewski M."/>
            <person name="Narain K."/>
            <person name="Devi K.R."/>
            <person name="Agatsuma T."/>
            <person name="Nawaratna S."/>
            <person name="Gobert G.N."/>
            <person name="Jones M.K."/>
            <person name="Ragan M.A."/>
            <person name="McManus D.P."/>
            <person name="Krause L."/>
        </authorList>
    </citation>
    <scope>NUCLEOTIDE SEQUENCE [LARGE SCALE GENOMIC DNA]</scope>
    <source>
        <strain evidence="2 3">IND2009</strain>
    </source>
</reference>
<comment type="caution">
    <text evidence="2">The sequence shown here is derived from an EMBL/GenBank/DDBJ whole genome shotgun (WGS) entry which is preliminary data.</text>
</comment>
<dbReference type="EMBL" id="QNGE01002027">
    <property type="protein sequence ID" value="KAA3676362.1"/>
    <property type="molecule type" value="Genomic_DNA"/>
</dbReference>
<feature type="compositionally biased region" description="Basic and acidic residues" evidence="1">
    <location>
        <begin position="81"/>
        <end position="99"/>
    </location>
</feature>
<feature type="region of interest" description="Disordered" evidence="1">
    <location>
        <begin position="81"/>
        <end position="105"/>
    </location>
</feature>
<dbReference type="Proteomes" id="UP000324629">
    <property type="component" value="Unassembled WGS sequence"/>
</dbReference>
<dbReference type="PANTHER" id="PTHR47331:SF1">
    <property type="entry name" value="GAG-LIKE PROTEIN"/>
    <property type="match status" value="1"/>
</dbReference>